<keyword evidence="2 4" id="KW-0863">Zinc-finger</keyword>
<sequence>MDAATFLRCCHPLAAPRLRTPDAAAADSTRLMLPAITVTDAGSTCPVCLDDLEPGASAVVTPCEHVFHAGCITPWLEANDTCPICRAKSGLLPVLVQGGGDAAGAAAPDGLVLSELLHDGRYRLGRRAAGRVFHVMIVDRDGKLVRGGVRGRLGASCRRFGAAAGNLLRSRDRVIDFDLLVIS</sequence>
<dbReference type="InterPro" id="IPR013083">
    <property type="entry name" value="Znf_RING/FYVE/PHD"/>
</dbReference>
<dbReference type="Proteomes" id="UP000032180">
    <property type="component" value="Chromosome 1"/>
</dbReference>
<dbReference type="HOGENOM" id="CLU_104475_0_0_1"/>
<reference evidence="6" key="3">
    <citation type="submission" date="2015-04" db="UniProtKB">
        <authorList>
            <consortium name="EnsemblPlants"/>
        </authorList>
    </citation>
    <scope>IDENTIFICATION</scope>
</reference>
<dbReference type="CDD" id="cd16454">
    <property type="entry name" value="RING-H2_PA-TM-RING"/>
    <property type="match status" value="1"/>
</dbReference>
<feature type="domain" description="RING-type" evidence="5">
    <location>
        <begin position="45"/>
        <end position="86"/>
    </location>
</feature>
<dbReference type="GO" id="GO:0043161">
    <property type="term" value="P:proteasome-mediated ubiquitin-dependent protein catabolic process"/>
    <property type="evidence" value="ECO:0007669"/>
    <property type="project" value="TreeGrafter"/>
</dbReference>
<reference evidence="6 7" key="1">
    <citation type="submission" date="2012-08" db="EMBL/GenBank/DDBJ databases">
        <title>Oryza genome evolution.</title>
        <authorList>
            <person name="Wing R.A."/>
        </authorList>
    </citation>
    <scope>NUCLEOTIDE SEQUENCE</scope>
</reference>
<dbReference type="eggNOG" id="KOG0800">
    <property type="taxonomic scope" value="Eukaryota"/>
</dbReference>
<accession>A0A0D9V7Q3</accession>
<organism evidence="6 7">
    <name type="scientific">Leersia perrieri</name>
    <dbReference type="NCBI Taxonomy" id="77586"/>
    <lineage>
        <taxon>Eukaryota</taxon>
        <taxon>Viridiplantae</taxon>
        <taxon>Streptophyta</taxon>
        <taxon>Embryophyta</taxon>
        <taxon>Tracheophyta</taxon>
        <taxon>Spermatophyta</taxon>
        <taxon>Magnoliopsida</taxon>
        <taxon>Liliopsida</taxon>
        <taxon>Poales</taxon>
        <taxon>Poaceae</taxon>
        <taxon>BOP clade</taxon>
        <taxon>Oryzoideae</taxon>
        <taxon>Oryzeae</taxon>
        <taxon>Oryzinae</taxon>
        <taxon>Leersia</taxon>
    </lineage>
</organism>
<proteinExistence type="predicted"/>
<evidence type="ECO:0000256" key="4">
    <source>
        <dbReference type="PROSITE-ProRule" id="PRU00175"/>
    </source>
</evidence>
<dbReference type="PANTHER" id="PTHR22763:SF190">
    <property type="entry name" value="RING FINGER PROTEIN 24"/>
    <property type="match status" value="1"/>
</dbReference>
<protein>
    <recommendedName>
        <fullName evidence="5">RING-type domain-containing protein</fullName>
    </recommendedName>
</protein>
<dbReference type="AlphaFoldDB" id="A0A0D9V7Q3"/>
<evidence type="ECO:0000256" key="2">
    <source>
        <dbReference type="ARBA" id="ARBA00022771"/>
    </source>
</evidence>
<evidence type="ECO:0000256" key="3">
    <source>
        <dbReference type="ARBA" id="ARBA00022833"/>
    </source>
</evidence>
<dbReference type="GO" id="GO:0008270">
    <property type="term" value="F:zinc ion binding"/>
    <property type="evidence" value="ECO:0007669"/>
    <property type="project" value="UniProtKB-KW"/>
</dbReference>
<evidence type="ECO:0000313" key="6">
    <source>
        <dbReference type="EnsemblPlants" id="LPERR01G31810.1"/>
    </source>
</evidence>
<keyword evidence="1" id="KW-0479">Metal-binding</keyword>
<dbReference type="PROSITE" id="PS50089">
    <property type="entry name" value="ZF_RING_2"/>
    <property type="match status" value="1"/>
</dbReference>
<reference evidence="7" key="2">
    <citation type="submission" date="2013-12" db="EMBL/GenBank/DDBJ databases">
        <authorList>
            <person name="Yu Y."/>
            <person name="Lee S."/>
            <person name="de Baynast K."/>
            <person name="Wissotski M."/>
            <person name="Liu L."/>
            <person name="Talag J."/>
            <person name="Goicoechea J."/>
            <person name="Angelova A."/>
            <person name="Jetty R."/>
            <person name="Kudrna D."/>
            <person name="Golser W."/>
            <person name="Rivera L."/>
            <person name="Zhang J."/>
            <person name="Wing R."/>
        </authorList>
    </citation>
    <scope>NUCLEOTIDE SEQUENCE</scope>
</reference>
<dbReference type="InterPro" id="IPR050731">
    <property type="entry name" value="HRD1_E3_ubiq-ligases"/>
</dbReference>
<dbReference type="SMART" id="SM00184">
    <property type="entry name" value="RING"/>
    <property type="match status" value="1"/>
</dbReference>
<dbReference type="PANTHER" id="PTHR22763">
    <property type="entry name" value="RING ZINC FINGER PROTEIN"/>
    <property type="match status" value="1"/>
</dbReference>
<dbReference type="InterPro" id="IPR001841">
    <property type="entry name" value="Znf_RING"/>
</dbReference>
<evidence type="ECO:0000256" key="1">
    <source>
        <dbReference type="ARBA" id="ARBA00022723"/>
    </source>
</evidence>
<evidence type="ECO:0000313" key="7">
    <source>
        <dbReference type="Proteomes" id="UP000032180"/>
    </source>
</evidence>
<dbReference type="STRING" id="77586.A0A0D9V7Q3"/>
<name>A0A0D9V7Q3_9ORYZ</name>
<keyword evidence="3" id="KW-0862">Zinc</keyword>
<dbReference type="EnsemblPlants" id="LPERR01G31810.1">
    <property type="protein sequence ID" value="LPERR01G31810.1"/>
    <property type="gene ID" value="LPERR01G31810"/>
</dbReference>
<keyword evidence="7" id="KW-1185">Reference proteome</keyword>
<dbReference type="GO" id="GO:0061630">
    <property type="term" value="F:ubiquitin protein ligase activity"/>
    <property type="evidence" value="ECO:0007669"/>
    <property type="project" value="TreeGrafter"/>
</dbReference>
<dbReference type="Gramene" id="LPERR01G31810.1">
    <property type="protein sequence ID" value="LPERR01G31810.1"/>
    <property type="gene ID" value="LPERR01G31810"/>
</dbReference>
<dbReference type="Gene3D" id="3.30.40.10">
    <property type="entry name" value="Zinc/RING finger domain, C3HC4 (zinc finger)"/>
    <property type="match status" value="1"/>
</dbReference>
<dbReference type="GO" id="GO:0012505">
    <property type="term" value="C:endomembrane system"/>
    <property type="evidence" value="ECO:0007669"/>
    <property type="project" value="TreeGrafter"/>
</dbReference>
<dbReference type="Pfam" id="PF13639">
    <property type="entry name" value="zf-RING_2"/>
    <property type="match status" value="1"/>
</dbReference>
<evidence type="ECO:0000259" key="5">
    <source>
        <dbReference type="PROSITE" id="PS50089"/>
    </source>
</evidence>
<dbReference type="SUPFAM" id="SSF57850">
    <property type="entry name" value="RING/U-box"/>
    <property type="match status" value="1"/>
</dbReference>